<dbReference type="Proteomes" id="UP000177011">
    <property type="component" value="Unassembled WGS sequence"/>
</dbReference>
<evidence type="ECO:0000313" key="1">
    <source>
        <dbReference type="EMBL" id="OGM93014.1"/>
    </source>
</evidence>
<name>A0A1F8DWT1_9BACT</name>
<organism evidence="1 2">
    <name type="scientific">Candidatus Wolfebacteria bacterium RIFCSPLOWO2_01_FULL_47_17b</name>
    <dbReference type="NCBI Taxonomy" id="1802558"/>
    <lineage>
        <taxon>Bacteria</taxon>
        <taxon>Candidatus Wolfeibacteriota</taxon>
    </lineage>
</organism>
<proteinExistence type="predicted"/>
<protein>
    <submittedName>
        <fullName evidence="1">Uncharacterized protein</fullName>
    </submittedName>
</protein>
<comment type="caution">
    <text evidence="1">The sequence shown here is derived from an EMBL/GenBank/DDBJ whole genome shotgun (WGS) entry which is preliminary data.</text>
</comment>
<sequence>MASIARRGLIKHFLVYAAGGATIIFGENVLRKPVTIDPYDSNPVAIVGGISYDPVGGDSRTAITVSLAGKPLFSDYLKVSREIREEKFLTHGGWLFYSVPDSIGTNQPKLLAVDLRLSEVREVGEDDNKKLQAKIKISNENLATLREDWYDDGQTVLDYNILLELLRNYSQ</sequence>
<evidence type="ECO:0000313" key="2">
    <source>
        <dbReference type="Proteomes" id="UP000177011"/>
    </source>
</evidence>
<reference evidence="1 2" key="1">
    <citation type="journal article" date="2016" name="Nat. Commun.">
        <title>Thousands of microbial genomes shed light on interconnected biogeochemical processes in an aquifer system.</title>
        <authorList>
            <person name="Anantharaman K."/>
            <person name="Brown C.T."/>
            <person name="Hug L.A."/>
            <person name="Sharon I."/>
            <person name="Castelle C.J."/>
            <person name="Probst A.J."/>
            <person name="Thomas B.C."/>
            <person name="Singh A."/>
            <person name="Wilkins M.J."/>
            <person name="Karaoz U."/>
            <person name="Brodie E.L."/>
            <person name="Williams K.H."/>
            <person name="Hubbard S.S."/>
            <person name="Banfield J.F."/>
        </authorList>
    </citation>
    <scope>NUCLEOTIDE SEQUENCE [LARGE SCALE GENOMIC DNA]</scope>
</reference>
<accession>A0A1F8DWT1</accession>
<dbReference type="EMBL" id="MGIS01000016">
    <property type="protein sequence ID" value="OGM93014.1"/>
    <property type="molecule type" value="Genomic_DNA"/>
</dbReference>
<dbReference type="AlphaFoldDB" id="A0A1F8DWT1"/>
<gene>
    <name evidence="1" type="ORF">A2935_03815</name>
</gene>